<protein>
    <submittedName>
        <fullName evidence="1">Uncharacterized protein</fullName>
    </submittedName>
</protein>
<organism evidence="1 2">
    <name type="scientific">Lasiosphaeria hispida</name>
    <dbReference type="NCBI Taxonomy" id="260671"/>
    <lineage>
        <taxon>Eukaryota</taxon>
        <taxon>Fungi</taxon>
        <taxon>Dikarya</taxon>
        <taxon>Ascomycota</taxon>
        <taxon>Pezizomycotina</taxon>
        <taxon>Sordariomycetes</taxon>
        <taxon>Sordariomycetidae</taxon>
        <taxon>Sordariales</taxon>
        <taxon>Lasiosphaeriaceae</taxon>
        <taxon>Lasiosphaeria</taxon>
    </lineage>
</organism>
<reference evidence="1" key="1">
    <citation type="journal article" date="2023" name="Mol. Phylogenet. Evol.">
        <title>Genome-scale phylogeny and comparative genomics of the fungal order Sordariales.</title>
        <authorList>
            <person name="Hensen N."/>
            <person name="Bonometti L."/>
            <person name="Westerberg I."/>
            <person name="Brannstrom I.O."/>
            <person name="Guillou S."/>
            <person name="Cros-Aarteil S."/>
            <person name="Calhoun S."/>
            <person name="Haridas S."/>
            <person name="Kuo A."/>
            <person name="Mondo S."/>
            <person name="Pangilinan J."/>
            <person name="Riley R."/>
            <person name="LaButti K."/>
            <person name="Andreopoulos B."/>
            <person name="Lipzen A."/>
            <person name="Chen C."/>
            <person name="Yan M."/>
            <person name="Daum C."/>
            <person name="Ng V."/>
            <person name="Clum A."/>
            <person name="Steindorff A."/>
            <person name="Ohm R.A."/>
            <person name="Martin F."/>
            <person name="Silar P."/>
            <person name="Natvig D.O."/>
            <person name="Lalanne C."/>
            <person name="Gautier V."/>
            <person name="Ament-Velasquez S.L."/>
            <person name="Kruys A."/>
            <person name="Hutchinson M.I."/>
            <person name="Powell A.J."/>
            <person name="Barry K."/>
            <person name="Miller A.N."/>
            <person name="Grigoriev I.V."/>
            <person name="Debuchy R."/>
            <person name="Gladieux P."/>
            <person name="Hiltunen Thoren M."/>
            <person name="Johannesson H."/>
        </authorList>
    </citation>
    <scope>NUCLEOTIDE SEQUENCE</scope>
    <source>
        <strain evidence="1">CBS 955.72</strain>
    </source>
</reference>
<dbReference type="AlphaFoldDB" id="A0AAJ0HWH5"/>
<accession>A0AAJ0HWH5</accession>
<dbReference type="EMBL" id="JAUIQD010000001">
    <property type="protein sequence ID" value="KAK3363958.1"/>
    <property type="molecule type" value="Genomic_DNA"/>
</dbReference>
<keyword evidence="2" id="KW-1185">Reference proteome</keyword>
<comment type="caution">
    <text evidence="1">The sequence shown here is derived from an EMBL/GenBank/DDBJ whole genome shotgun (WGS) entry which is preliminary data.</text>
</comment>
<evidence type="ECO:0000313" key="1">
    <source>
        <dbReference type="EMBL" id="KAK3363958.1"/>
    </source>
</evidence>
<name>A0AAJ0HWH5_9PEZI</name>
<feature type="non-terminal residue" evidence="1">
    <location>
        <position position="85"/>
    </location>
</feature>
<feature type="non-terminal residue" evidence="1">
    <location>
        <position position="1"/>
    </location>
</feature>
<proteinExistence type="predicted"/>
<evidence type="ECO:0000313" key="2">
    <source>
        <dbReference type="Proteomes" id="UP001275084"/>
    </source>
</evidence>
<gene>
    <name evidence="1" type="ORF">B0T25DRAFT_435865</name>
</gene>
<dbReference type="Proteomes" id="UP001275084">
    <property type="component" value="Unassembled WGS sequence"/>
</dbReference>
<sequence length="85" mass="9618">TSSSWQDLLVFPSRTLNNIFDRAVEAGFEPSVNGRLGRLSSVHVANAPKSGRPRKQEAFQDKVLQQVRRDRYGRKKSCAQIAFEL</sequence>
<reference evidence="1" key="2">
    <citation type="submission" date="2023-06" db="EMBL/GenBank/DDBJ databases">
        <authorList>
            <consortium name="Lawrence Berkeley National Laboratory"/>
            <person name="Haridas S."/>
            <person name="Hensen N."/>
            <person name="Bonometti L."/>
            <person name="Westerberg I."/>
            <person name="Brannstrom I.O."/>
            <person name="Guillou S."/>
            <person name="Cros-Aarteil S."/>
            <person name="Calhoun S."/>
            <person name="Kuo A."/>
            <person name="Mondo S."/>
            <person name="Pangilinan J."/>
            <person name="Riley R."/>
            <person name="Labutti K."/>
            <person name="Andreopoulos B."/>
            <person name="Lipzen A."/>
            <person name="Chen C."/>
            <person name="Yanf M."/>
            <person name="Daum C."/>
            <person name="Ng V."/>
            <person name="Clum A."/>
            <person name="Steindorff A."/>
            <person name="Ohm R."/>
            <person name="Martin F."/>
            <person name="Silar P."/>
            <person name="Natvig D."/>
            <person name="Lalanne C."/>
            <person name="Gautier V."/>
            <person name="Ament-Velasquez S.L."/>
            <person name="Kruys A."/>
            <person name="Hutchinson M.I."/>
            <person name="Powell A.J."/>
            <person name="Barry K."/>
            <person name="Miller A.N."/>
            <person name="Grigoriev I.V."/>
            <person name="Debuchy R."/>
            <person name="Gladieux P."/>
            <person name="Thoren M.H."/>
            <person name="Johannesson H."/>
        </authorList>
    </citation>
    <scope>NUCLEOTIDE SEQUENCE</scope>
    <source>
        <strain evidence="1">CBS 955.72</strain>
    </source>
</reference>